<dbReference type="PANTHER" id="PTHR13366">
    <property type="entry name" value="MALARIA ANTIGEN-RELATED"/>
    <property type="match status" value="1"/>
</dbReference>
<dbReference type="KEGG" id="ovi:T265_02717"/>
<accession>A0A075A5K3</accession>
<feature type="compositionally biased region" description="Low complexity" evidence="2">
    <location>
        <begin position="91"/>
        <end position="100"/>
    </location>
</feature>
<feature type="domain" description="DUF4042" evidence="3">
    <location>
        <begin position="285"/>
        <end position="420"/>
    </location>
</feature>
<evidence type="ECO:0000256" key="2">
    <source>
        <dbReference type="SAM" id="MobiDB-lite"/>
    </source>
</evidence>
<feature type="region of interest" description="Disordered" evidence="2">
    <location>
        <begin position="447"/>
        <end position="476"/>
    </location>
</feature>
<dbReference type="GeneID" id="20316905"/>
<dbReference type="Pfam" id="PF13251">
    <property type="entry name" value="DUF4042"/>
    <property type="match status" value="1"/>
</dbReference>
<keyword evidence="5" id="KW-1185">Reference proteome</keyword>
<feature type="region of interest" description="Disordered" evidence="2">
    <location>
        <begin position="91"/>
        <end position="112"/>
    </location>
</feature>
<dbReference type="PANTHER" id="PTHR13366:SF0">
    <property type="entry name" value="HEAT REPEAT-CONTAINING PROTEIN 6"/>
    <property type="match status" value="1"/>
</dbReference>
<dbReference type="Gene3D" id="1.25.10.10">
    <property type="entry name" value="Leucine-rich Repeat Variant"/>
    <property type="match status" value="1"/>
</dbReference>
<feature type="compositionally biased region" description="Polar residues" evidence="2">
    <location>
        <begin position="456"/>
        <end position="476"/>
    </location>
</feature>
<dbReference type="SUPFAM" id="SSF48371">
    <property type="entry name" value="ARM repeat"/>
    <property type="match status" value="1"/>
</dbReference>
<dbReference type="InterPro" id="IPR052107">
    <property type="entry name" value="HEAT6"/>
</dbReference>
<evidence type="ECO:0000256" key="1">
    <source>
        <dbReference type="ARBA" id="ARBA00015263"/>
    </source>
</evidence>
<dbReference type="RefSeq" id="XP_009165296.1">
    <property type="nucleotide sequence ID" value="XM_009167032.1"/>
</dbReference>
<evidence type="ECO:0000313" key="5">
    <source>
        <dbReference type="Proteomes" id="UP000054324"/>
    </source>
</evidence>
<name>A0A075A5K3_OPIVI</name>
<protein>
    <recommendedName>
        <fullName evidence="1">HEAT repeat-containing protein 6</fullName>
    </recommendedName>
</protein>
<sequence>MLPEGCTRAEILPVCPSLVRGSREVEVGFEPRTFRSLLLRRSSKLPPTTTTAIVRVVWSHIAVLSCQCLPSTLCSSNQSISGSQSDSCSDFSSSGLSSSEDSSRPAESEVQQDTNDITHFTASLRNSSSQDVSNVFHLFPSDFDSRRTTTDAMESIASGLLIAAGPPATETLGDTPCKGTTMRTSHTKRVRGRFVNPDPPVIKSSVRRGPNSQLKAYALAVFCTRRLLDTCRTQITLDVWPTLMCGEQSHSISGSHLRGQLHEALHGCCLTTPYNVSGAARTGASPPAPDLLSLIHRTADKGIRQMLIDILIYLLSSVGRRFVMAEDLTPHSGSFVPYSVRLAVELRHLHQRILLALSNETRLGLQALLLKALTTLVLITPYQRLQPGLLTSLLPALRQLLHRTSADTRVVDLRAGCLNLLANIVGKVPGPLLEVCQILSPAVQSDSDGTEASAHPRSTYQKGTGLSSASVHPSANQFRPPNCWSPTYSRDTFTPCWLVQVCLRLIHPDVSTFAWDSRYSESIADTLSPDQPLQVRIQALSVLREMVPSYAGFLRPCLPVIQKTLLFCLKNGPINNNHRSAVTPFRCLAAMLPEGCTRAGILPGCPSLDSGSREAEVGFEPRAFRSVNSRSNHLGHLAPRDWTGSTGHKFLVRTQLQHPDCLCLGFGNLTYHQVSYAIVEECVVWYSLGRDGPSCKSENLLTGRSIVRVPPPPLDFPCLGLGNLAVSQPSCFLRVAWELGTGRVLQLNPFFLYFDLPENKPLWGPTLRFLDVFLPHLANATNEGPDGSVYVYDDCVLTSWWENFVPPILRILQCSEDTSDRLWCCRLFTAWTERVVSLLSRDELEKSLFSRSILSLKSTGESEIDICSSRAIRTLAALLSFNPLSEDLELCCYILVSAERLWQRAQCFAAGLDIAAALASALEMVAIREESVQNGDHPTCWMDIGERMGENGVVWSRIMLDDLASPDSSKFSKATSQTVANLINVGCSDPEQVRNPDARRCEYGSKALGYILRLLSPGLLDRPETLEMIIRSMCTAMTTDKVCSSEKIRWNANYAAGHLFRNRYLWSQLADPMVASADPVLSTEAVRLYGMVVEHLVQTFSNDRYFKARAYAANSLLCLFQQPKYQRQAESNQQEQWEPVNLLTILNTVRMTDQCSLKQTLEWSILDASFDVLENVEECEFETPSSGQFEPRLVGSFPSPVAHLSENQYRQQCVHSSVVLTFCSLTTLLSLALTRREHSNNFIDWASELNALLGSWLTENIRRKLTSLFDKLHSTPEYQLSLSNPNECGAVMADASRTIWSSGDSIRLFDVSDRVGRLRLVVDLFQSQASIFLQTLDSLIQPFPMQHFSFLCSILSPPTHSSPVHFHRRNSFEKSISPQAQITQDNTYAFRQIYD</sequence>
<dbReference type="CTD" id="20316905"/>
<gene>
    <name evidence="4" type="ORF">T265_02717</name>
</gene>
<dbReference type="Proteomes" id="UP000054324">
    <property type="component" value="Unassembled WGS sequence"/>
</dbReference>
<organism evidence="4 5">
    <name type="scientific">Opisthorchis viverrini</name>
    <name type="common">Southeast Asian liver fluke</name>
    <dbReference type="NCBI Taxonomy" id="6198"/>
    <lineage>
        <taxon>Eukaryota</taxon>
        <taxon>Metazoa</taxon>
        <taxon>Spiralia</taxon>
        <taxon>Lophotrochozoa</taxon>
        <taxon>Platyhelminthes</taxon>
        <taxon>Trematoda</taxon>
        <taxon>Digenea</taxon>
        <taxon>Opisthorchiida</taxon>
        <taxon>Opisthorchiata</taxon>
        <taxon>Opisthorchiidae</taxon>
        <taxon>Opisthorchis</taxon>
    </lineage>
</organism>
<dbReference type="InterPro" id="IPR011989">
    <property type="entry name" value="ARM-like"/>
</dbReference>
<evidence type="ECO:0000313" key="4">
    <source>
        <dbReference type="EMBL" id="KER30900.1"/>
    </source>
</evidence>
<proteinExistence type="predicted"/>
<dbReference type="EMBL" id="KL596653">
    <property type="protein sequence ID" value="KER30900.1"/>
    <property type="molecule type" value="Genomic_DNA"/>
</dbReference>
<dbReference type="InterPro" id="IPR025283">
    <property type="entry name" value="DUF4042"/>
</dbReference>
<dbReference type="InterPro" id="IPR016024">
    <property type="entry name" value="ARM-type_fold"/>
</dbReference>
<dbReference type="OrthoDB" id="66533at2759"/>
<evidence type="ECO:0000259" key="3">
    <source>
        <dbReference type="Pfam" id="PF13251"/>
    </source>
</evidence>
<reference evidence="4 5" key="1">
    <citation type="submission" date="2013-11" db="EMBL/GenBank/DDBJ databases">
        <title>Opisthorchis viverrini - life in the bile duct.</title>
        <authorList>
            <person name="Young N.D."/>
            <person name="Nagarajan N."/>
            <person name="Lin S.J."/>
            <person name="Korhonen P.K."/>
            <person name="Jex A.R."/>
            <person name="Hall R.S."/>
            <person name="Safavi-Hemami H."/>
            <person name="Kaewkong W."/>
            <person name="Bertrand D."/>
            <person name="Gao S."/>
            <person name="Seet Q."/>
            <person name="Wongkham S."/>
            <person name="Teh B.T."/>
            <person name="Wongkham C."/>
            <person name="Intapan P.M."/>
            <person name="Maleewong W."/>
            <person name="Yang X."/>
            <person name="Hu M."/>
            <person name="Wang Z."/>
            <person name="Hofmann A."/>
            <person name="Sternberg P.W."/>
            <person name="Tan P."/>
            <person name="Wang J."/>
            <person name="Gasser R.B."/>
        </authorList>
    </citation>
    <scope>NUCLEOTIDE SEQUENCE [LARGE SCALE GENOMIC DNA]</scope>
</reference>